<protein>
    <submittedName>
        <fullName evidence="2">Uncharacterized protein</fullName>
    </submittedName>
</protein>
<name>A0A6S7CS38_9BURK</name>
<accession>A0A6S7CS38</accession>
<dbReference type="EMBL" id="CADIKK010000021">
    <property type="protein sequence ID" value="CAB3796554.1"/>
    <property type="molecule type" value="Genomic_DNA"/>
</dbReference>
<evidence type="ECO:0000313" key="3">
    <source>
        <dbReference type="Proteomes" id="UP000494365"/>
    </source>
</evidence>
<dbReference type="Gene3D" id="1.10.620.20">
    <property type="entry name" value="Ribonucleotide Reductase, subunit A"/>
    <property type="match status" value="1"/>
</dbReference>
<reference evidence="2 3" key="1">
    <citation type="submission" date="2020-04" db="EMBL/GenBank/DDBJ databases">
        <authorList>
            <person name="De Canck E."/>
        </authorList>
    </citation>
    <scope>NUCLEOTIDE SEQUENCE [LARGE SCALE GENOMIC DNA]</scope>
    <source>
        <strain evidence="2 3">LMG 28614</strain>
    </source>
</reference>
<gene>
    <name evidence="2" type="ORF">LMG28614_04385</name>
</gene>
<dbReference type="RefSeq" id="WP_246279143.1">
    <property type="nucleotide sequence ID" value="NZ_CADIKK010000021.1"/>
</dbReference>
<dbReference type="GO" id="GO:0016491">
    <property type="term" value="F:oxidoreductase activity"/>
    <property type="evidence" value="ECO:0007669"/>
    <property type="project" value="InterPro"/>
</dbReference>
<organism evidence="2 3">
    <name type="scientific">Paraburkholderia ultramafica</name>
    <dbReference type="NCBI Taxonomy" id="1544867"/>
    <lineage>
        <taxon>Bacteria</taxon>
        <taxon>Pseudomonadati</taxon>
        <taxon>Pseudomonadota</taxon>
        <taxon>Betaproteobacteria</taxon>
        <taxon>Burkholderiales</taxon>
        <taxon>Burkholderiaceae</taxon>
        <taxon>Paraburkholderia</taxon>
    </lineage>
</organism>
<feature type="compositionally biased region" description="Basic and acidic residues" evidence="1">
    <location>
        <begin position="62"/>
        <end position="71"/>
    </location>
</feature>
<dbReference type="Proteomes" id="UP000494365">
    <property type="component" value="Unassembled WGS sequence"/>
</dbReference>
<sequence length="81" mass="9130">MPVHQIYQGNCFEQDADSTAADFDPLAEVLRYYHISAGEDGHEFEDSPDRKNWLRWTGKPSHGGEETREIAPADTHANKTA</sequence>
<evidence type="ECO:0000256" key="1">
    <source>
        <dbReference type="SAM" id="MobiDB-lite"/>
    </source>
</evidence>
<dbReference type="AlphaFoldDB" id="A0A6S7CS38"/>
<proteinExistence type="predicted"/>
<dbReference type="InterPro" id="IPR012348">
    <property type="entry name" value="RNR-like"/>
</dbReference>
<keyword evidence="3" id="KW-1185">Reference proteome</keyword>
<feature type="region of interest" description="Disordered" evidence="1">
    <location>
        <begin position="58"/>
        <end position="81"/>
    </location>
</feature>
<evidence type="ECO:0000313" key="2">
    <source>
        <dbReference type="EMBL" id="CAB3796554.1"/>
    </source>
</evidence>